<organism evidence="2">
    <name type="scientific">Conus magus</name>
    <name type="common">Magical cone</name>
    <dbReference type="NCBI Taxonomy" id="6492"/>
    <lineage>
        <taxon>Eukaryota</taxon>
        <taxon>Metazoa</taxon>
        <taxon>Spiralia</taxon>
        <taxon>Lophotrochozoa</taxon>
        <taxon>Mollusca</taxon>
        <taxon>Gastropoda</taxon>
        <taxon>Caenogastropoda</taxon>
        <taxon>Neogastropoda</taxon>
        <taxon>Conoidea</taxon>
        <taxon>Conidae</taxon>
        <taxon>Conus</taxon>
        <taxon>Pionoconus</taxon>
    </lineage>
</organism>
<protein>
    <submittedName>
        <fullName evidence="2">Conotoxin superfamily E</fullName>
    </submittedName>
</protein>
<dbReference type="AlphaFoldDB" id="A0A5P8I0F1"/>
<accession>A0A5P8I0F1</accession>
<feature type="signal peptide" evidence="1">
    <location>
        <begin position="1"/>
        <end position="18"/>
    </location>
</feature>
<feature type="chain" id="PRO_5024368434" evidence="1">
    <location>
        <begin position="19"/>
        <end position="90"/>
    </location>
</feature>
<keyword evidence="1" id="KW-0732">Signal</keyword>
<evidence type="ECO:0000313" key="2">
    <source>
        <dbReference type="EMBL" id="QFQ60997.1"/>
    </source>
</evidence>
<evidence type="ECO:0000256" key="1">
    <source>
        <dbReference type="SAM" id="SignalP"/>
    </source>
</evidence>
<reference evidence="2" key="1">
    <citation type="journal article" date="2019" name="Mar. Drugs">
        <title>Conotoxin diversity in the venom gland transcriptome of the Magician's Cone, Pionoconus magus.</title>
        <authorList>
            <person name="Pardos-Blas J.R."/>
            <person name="Irisarri I."/>
            <person name="Abalde S."/>
            <person name="Tenorio M.J."/>
            <person name="Zardoya R."/>
        </authorList>
    </citation>
    <scope>NUCLEOTIDE SEQUENCE</scope>
    <source>
        <tissue evidence="2">Venom gland</tissue>
    </source>
</reference>
<proteinExistence type="evidence at transcript level"/>
<dbReference type="EMBL" id="MN517314">
    <property type="protein sequence ID" value="QFQ60997.1"/>
    <property type="molecule type" value="mRNA"/>
</dbReference>
<sequence>MMTRVFFAMFFLMALTEGWPRLYDSDCVRGRNMHITCFKDQTCGLTVKRNGRLNCSLTCSCRRGESCLHGEYIDWDSRGLKVHICPKPWF</sequence>
<name>A0A5P8I0F1_CONMA</name>